<feature type="domain" description="SHSP" evidence="3">
    <location>
        <begin position="45"/>
        <end position="156"/>
    </location>
</feature>
<gene>
    <name evidence="5" type="ORF">KDA27_08830</name>
</gene>
<reference evidence="5" key="2">
    <citation type="journal article" date="2021" name="Microbiome">
        <title>Successional dynamics and alternative stable states in a saline activated sludge microbial community over 9 years.</title>
        <authorList>
            <person name="Wang Y."/>
            <person name="Ye J."/>
            <person name="Ju F."/>
            <person name="Liu L."/>
            <person name="Boyd J.A."/>
            <person name="Deng Y."/>
            <person name="Parks D.H."/>
            <person name="Jiang X."/>
            <person name="Yin X."/>
            <person name="Woodcroft B.J."/>
            <person name="Tyson G.W."/>
            <person name="Hugenholtz P."/>
            <person name="Polz M.F."/>
            <person name="Zhang T."/>
        </authorList>
    </citation>
    <scope>NUCLEOTIDE SEQUENCE</scope>
    <source>
        <strain evidence="5">HKST-UBA02</strain>
    </source>
</reference>
<dbReference type="PROSITE" id="PS51203">
    <property type="entry name" value="CS"/>
    <property type="match status" value="1"/>
</dbReference>
<dbReference type="EMBL" id="JAGQHS010000035">
    <property type="protein sequence ID" value="MCA9755891.1"/>
    <property type="molecule type" value="Genomic_DNA"/>
</dbReference>
<dbReference type="Gene3D" id="2.60.40.790">
    <property type="match status" value="1"/>
</dbReference>
<dbReference type="InterPro" id="IPR008978">
    <property type="entry name" value="HSP20-like_chaperone"/>
</dbReference>
<comment type="caution">
    <text evidence="5">The sequence shown here is derived from an EMBL/GenBank/DDBJ whole genome shotgun (WGS) entry which is preliminary data.</text>
</comment>
<dbReference type="AlphaFoldDB" id="A0A956NBF7"/>
<accession>A0A956NBF7</accession>
<dbReference type="PANTHER" id="PTHR11527">
    <property type="entry name" value="HEAT-SHOCK PROTEIN 20 FAMILY MEMBER"/>
    <property type="match status" value="1"/>
</dbReference>
<proteinExistence type="inferred from homology"/>
<organism evidence="5 6">
    <name type="scientific">Eiseniibacteriota bacterium</name>
    <dbReference type="NCBI Taxonomy" id="2212470"/>
    <lineage>
        <taxon>Bacteria</taxon>
        <taxon>Candidatus Eiseniibacteriota</taxon>
    </lineage>
</organism>
<dbReference type="InterPro" id="IPR031107">
    <property type="entry name" value="Small_HSP"/>
</dbReference>
<evidence type="ECO:0000313" key="6">
    <source>
        <dbReference type="Proteomes" id="UP000739538"/>
    </source>
</evidence>
<feature type="domain" description="CS" evidence="4">
    <location>
        <begin position="49"/>
        <end position="156"/>
    </location>
</feature>
<dbReference type="Pfam" id="PF00011">
    <property type="entry name" value="HSP20"/>
    <property type="match status" value="1"/>
</dbReference>
<sequence length="156" mass="18107">MKLVQWTPGSARRNSLFEDFDREFENLMSWALAPSVAETKTPNGEVTRRLTPPMDLVQEKDHYRVHLDLPGLRKDDIEVTFQDGVLTVRGERKTEQKEEKDGKVVRQERYVGTFERTLRLPEKIDATKVTARFEDGVLELTLPFLPEAKPVRLQIQ</sequence>
<dbReference type="SUPFAM" id="SSF49764">
    <property type="entry name" value="HSP20-like chaperones"/>
    <property type="match status" value="1"/>
</dbReference>
<dbReference type="Proteomes" id="UP000739538">
    <property type="component" value="Unassembled WGS sequence"/>
</dbReference>
<evidence type="ECO:0000259" key="3">
    <source>
        <dbReference type="PROSITE" id="PS01031"/>
    </source>
</evidence>
<protein>
    <submittedName>
        <fullName evidence="5">Hsp20/alpha crystallin family protein</fullName>
    </submittedName>
</protein>
<evidence type="ECO:0000256" key="1">
    <source>
        <dbReference type="PROSITE-ProRule" id="PRU00285"/>
    </source>
</evidence>
<name>A0A956NBF7_UNCEI</name>
<evidence type="ECO:0000313" key="5">
    <source>
        <dbReference type="EMBL" id="MCA9755891.1"/>
    </source>
</evidence>
<comment type="similarity">
    <text evidence="1 2">Belongs to the small heat shock protein (HSP20) family.</text>
</comment>
<reference evidence="5" key="1">
    <citation type="submission" date="2020-04" db="EMBL/GenBank/DDBJ databases">
        <authorList>
            <person name="Zhang T."/>
        </authorList>
    </citation>
    <scope>NUCLEOTIDE SEQUENCE</scope>
    <source>
        <strain evidence="5">HKST-UBA02</strain>
    </source>
</reference>
<evidence type="ECO:0000259" key="4">
    <source>
        <dbReference type="PROSITE" id="PS51203"/>
    </source>
</evidence>
<dbReference type="PROSITE" id="PS01031">
    <property type="entry name" value="SHSP"/>
    <property type="match status" value="1"/>
</dbReference>
<evidence type="ECO:0000256" key="2">
    <source>
        <dbReference type="RuleBase" id="RU003616"/>
    </source>
</evidence>
<dbReference type="CDD" id="cd06464">
    <property type="entry name" value="ACD_sHsps-like"/>
    <property type="match status" value="1"/>
</dbReference>
<dbReference type="InterPro" id="IPR002068">
    <property type="entry name" value="A-crystallin/Hsp20_dom"/>
</dbReference>
<dbReference type="InterPro" id="IPR007052">
    <property type="entry name" value="CS_dom"/>
</dbReference>